<evidence type="ECO:0000259" key="3">
    <source>
        <dbReference type="Pfam" id="PF00931"/>
    </source>
</evidence>
<dbReference type="AlphaFoldDB" id="A0A2P5CRR3"/>
<organism evidence="5 6">
    <name type="scientific">Parasponia andersonii</name>
    <name type="common">Sponia andersonii</name>
    <dbReference type="NCBI Taxonomy" id="3476"/>
    <lineage>
        <taxon>Eukaryota</taxon>
        <taxon>Viridiplantae</taxon>
        <taxon>Streptophyta</taxon>
        <taxon>Embryophyta</taxon>
        <taxon>Tracheophyta</taxon>
        <taxon>Spermatophyta</taxon>
        <taxon>Magnoliopsida</taxon>
        <taxon>eudicotyledons</taxon>
        <taxon>Gunneridae</taxon>
        <taxon>Pentapetalae</taxon>
        <taxon>rosids</taxon>
        <taxon>fabids</taxon>
        <taxon>Rosales</taxon>
        <taxon>Cannabaceae</taxon>
        <taxon>Parasponia</taxon>
    </lineage>
</organism>
<keyword evidence="6" id="KW-1185">Reference proteome</keyword>
<dbReference type="Gene3D" id="3.80.10.10">
    <property type="entry name" value="Ribonuclease Inhibitor"/>
    <property type="match status" value="1"/>
</dbReference>
<feature type="domain" description="Disease resistance R13L4/SHOC-2-like LRR" evidence="4">
    <location>
        <begin position="386"/>
        <end position="454"/>
    </location>
</feature>
<comment type="caution">
    <text evidence="5">The sequence shown here is derived from an EMBL/GenBank/DDBJ whole genome shotgun (WGS) entry which is preliminary data.</text>
</comment>
<dbReference type="GO" id="GO:0006952">
    <property type="term" value="P:defense response"/>
    <property type="evidence" value="ECO:0007669"/>
    <property type="project" value="UniProtKB-KW"/>
</dbReference>
<dbReference type="Proteomes" id="UP000237105">
    <property type="component" value="Unassembled WGS sequence"/>
</dbReference>
<dbReference type="Pfam" id="PF00931">
    <property type="entry name" value="NB-ARC"/>
    <property type="match status" value="1"/>
</dbReference>
<protein>
    <submittedName>
        <fullName evidence="5">NB-ARC domain, LRR domain containing protein</fullName>
    </submittedName>
</protein>
<accession>A0A2P5CRR3</accession>
<dbReference type="PANTHER" id="PTHR36766:SF61">
    <property type="entry name" value="NB-ARC DOMAIN DISEASE RESISTANCE PROTEIN"/>
    <property type="match status" value="1"/>
</dbReference>
<dbReference type="InterPro" id="IPR002182">
    <property type="entry name" value="NB-ARC"/>
</dbReference>
<dbReference type="EMBL" id="JXTB01000101">
    <property type="protein sequence ID" value="PON63740.1"/>
    <property type="molecule type" value="Genomic_DNA"/>
</dbReference>
<evidence type="ECO:0000313" key="6">
    <source>
        <dbReference type="Proteomes" id="UP000237105"/>
    </source>
</evidence>
<evidence type="ECO:0000256" key="2">
    <source>
        <dbReference type="ARBA" id="ARBA00022821"/>
    </source>
</evidence>
<sequence length="486" mass="55999">MVRKHGDAITKARHFFSHSNPLALCFSIGHEIKETRERLDEVASDRVNSNLTERREENRAARRRASLATQSFINMSGVESGVEMVLSAILIHGVEGIRKTTLAQLVFNHNLVKYHFEERIWVSVSDHDDDDFDVPRIMRDIVQLVTNDRLNENLSSHQLATRFRECLRCGHFLLVLDDVFNLDHEKWSELTNSIEIDEYKHGSKIIVTTRKRSVAFILHTVPTYELQGLSQEDCLAFISENPLVVKDLGRVFSKLDEGEWKFIRDNEKWKLDLWMANRVLESLDNRETSSTNTKTSSGNFISLFKDIDDRYGLLYLVYMHDLDNDLVQSVSHTECSIIDRPAKAVSERVRHLSVTYNSHEDPDCLNKLRRVRTILLPLPGVGPSTTSFLDKHVSKLNYLRVLDLSDSSFKILPSYVGELMLLKCLNLSRNVRIKSLPDSICKLQSLETLELARCSNLEGLPRDRRQAFGEPHISVNNHNRDMLFRE</sequence>
<keyword evidence="1" id="KW-0677">Repeat</keyword>
<dbReference type="InterPro" id="IPR055414">
    <property type="entry name" value="LRR_R13L4/SHOC2-like"/>
</dbReference>
<feature type="domain" description="NB-ARC" evidence="3">
    <location>
        <begin position="88"/>
        <end position="240"/>
    </location>
</feature>
<proteinExistence type="predicted"/>
<evidence type="ECO:0000313" key="5">
    <source>
        <dbReference type="EMBL" id="PON63740.1"/>
    </source>
</evidence>
<evidence type="ECO:0000259" key="4">
    <source>
        <dbReference type="Pfam" id="PF23598"/>
    </source>
</evidence>
<dbReference type="InterPro" id="IPR027417">
    <property type="entry name" value="P-loop_NTPase"/>
</dbReference>
<dbReference type="Gene3D" id="3.40.50.300">
    <property type="entry name" value="P-loop containing nucleotide triphosphate hydrolases"/>
    <property type="match status" value="1"/>
</dbReference>
<dbReference type="Pfam" id="PF23598">
    <property type="entry name" value="LRR_14"/>
    <property type="match status" value="1"/>
</dbReference>
<dbReference type="OrthoDB" id="2018467at2759"/>
<reference evidence="6" key="1">
    <citation type="submission" date="2016-06" db="EMBL/GenBank/DDBJ databases">
        <title>Parallel loss of symbiosis genes in relatives of nitrogen-fixing non-legume Parasponia.</title>
        <authorList>
            <person name="Van Velzen R."/>
            <person name="Holmer R."/>
            <person name="Bu F."/>
            <person name="Rutten L."/>
            <person name="Van Zeijl A."/>
            <person name="Liu W."/>
            <person name="Santuari L."/>
            <person name="Cao Q."/>
            <person name="Sharma T."/>
            <person name="Shen D."/>
            <person name="Roswanjaya Y."/>
            <person name="Wardhani T."/>
            <person name="Kalhor M.S."/>
            <person name="Jansen J."/>
            <person name="Van den Hoogen J."/>
            <person name="Gungor B."/>
            <person name="Hartog M."/>
            <person name="Hontelez J."/>
            <person name="Verver J."/>
            <person name="Yang W.-C."/>
            <person name="Schijlen E."/>
            <person name="Repin R."/>
            <person name="Schilthuizen M."/>
            <person name="Schranz E."/>
            <person name="Heidstra R."/>
            <person name="Miyata K."/>
            <person name="Fedorova E."/>
            <person name="Kohlen W."/>
            <person name="Bisseling T."/>
            <person name="Smit S."/>
            <person name="Geurts R."/>
        </authorList>
    </citation>
    <scope>NUCLEOTIDE SEQUENCE [LARGE SCALE GENOMIC DNA]</scope>
    <source>
        <strain evidence="6">cv. WU1-14</strain>
    </source>
</reference>
<dbReference type="PRINTS" id="PR00364">
    <property type="entry name" value="DISEASERSIST"/>
</dbReference>
<dbReference type="PANTHER" id="PTHR36766">
    <property type="entry name" value="PLANT BROAD-SPECTRUM MILDEW RESISTANCE PROTEIN RPW8"/>
    <property type="match status" value="1"/>
</dbReference>
<dbReference type="GO" id="GO:0043531">
    <property type="term" value="F:ADP binding"/>
    <property type="evidence" value="ECO:0007669"/>
    <property type="project" value="InterPro"/>
</dbReference>
<dbReference type="SUPFAM" id="SSF52540">
    <property type="entry name" value="P-loop containing nucleoside triphosphate hydrolases"/>
    <property type="match status" value="1"/>
</dbReference>
<gene>
    <name evidence="5" type="ORF">PanWU01x14_128960</name>
</gene>
<dbReference type="SUPFAM" id="SSF52058">
    <property type="entry name" value="L domain-like"/>
    <property type="match status" value="1"/>
</dbReference>
<evidence type="ECO:0000256" key="1">
    <source>
        <dbReference type="ARBA" id="ARBA00022737"/>
    </source>
</evidence>
<keyword evidence="2" id="KW-0611">Plant defense</keyword>
<dbReference type="InterPro" id="IPR032675">
    <property type="entry name" value="LRR_dom_sf"/>
</dbReference>
<name>A0A2P5CRR3_PARAD</name>